<protein>
    <submittedName>
        <fullName evidence="1">Uncharacterized protein</fullName>
    </submittedName>
</protein>
<dbReference type="GeneID" id="67008067"/>
<sequence>MQGHGQDDTHTIDINYGTSIIKGVNPEFRVTKRRRRLFVQAWPSNGTFLCKENPTPADMIYIGLNPSDMLVQRSSSQEEEDAFADRLRLIGAQEWEDQERCEKEYYNEGEQSGQRKYHQSIYAWPSNSKGLWVYEYNSAPHLQPRELLDALRDVQDMDEQCAILEKWQATFYADPGDYPPIAALFKDQKRDEHGRKEL</sequence>
<dbReference type="Proteomes" id="UP001043456">
    <property type="component" value="Unassembled WGS sequence"/>
</dbReference>
<proteinExistence type="predicted"/>
<dbReference type="OrthoDB" id="4487429at2759"/>
<accession>A0A9P3EYH5</accession>
<dbReference type="EMBL" id="BHVY01000007">
    <property type="protein sequence ID" value="GIJ90502.1"/>
    <property type="molecule type" value="Genomic_DNA"/>
</dbReference>
<dbReference type="RefSeq" id="XP_043161248.1">
    <property type="nucleotide sequence ID" value="XM_043305313.1"/>
</dbReference>
<organism evidence="1 2">
    <name type="scientific">Aspergillus pseudoviridinutans</name>
    <dbReference type="NCBI Taxonomy" id="1517512"/>
    <lineage>
        <taxon>Eukaryota</taxon>
        <taxon>Fungi</taxon>
        <taxon>Dikarya</taxon>
        <taxon>Ascomycota</taxon>
        <taxon>Pezizomycotina</taxon>
        <taxon>Eurotiomycetes</taxon>
        <taxon>Eurotiomycetidae</taxon>
        <taxon>Eurotiales</taxon>
        <taxon>Aspergillaceae</taxon>
        <taxon>Aspergillus</taxon>
        <taxon>Aspergillus subgen. Fumigati</taxon>
    </lineage>
</organism>
<reference evidence="1 2" key="1">
    <citation type="submission" date="2018-10" db="EMBL/GenBank/DDBJ databases">
        <title>Pan-genome distribution and transcriptional activeness of fungal secondary metabolism genes in Aspergillus section Fumigati.</title>
        <authorList>
            <person name="Takahashi H."/>
            <person name="Umemura M."/>
            <person name="Ninomiya A."/>
            <person name="Kusuya Y."/>
            <person name="Urayama S."/>
            <person name="Shimizu M."/>
            <person name="Watanabe A."/>
            <person name="Kamei K."/>
            <person name="Yaguchi T."/>
            <person name="Hagiwara D."/>
        </authorList>
    </citation>
    <scope>NUCLEOTIDE SEQUENCE [LARGE SCALE GENOMIC DNA]</scope>
    <source>
        <strain evidence="1 2">IFM 55266</strain>
    </source>
</reference>
<dbReference type="AlphaFoldDB" id="A0A9P3EYH5"/>
<keyword evidence="2" id="KW-1185">Reference proteome</keyword>
<evidence type="ECO:0000313" key="2">
    <source>
        <dbReference type="Proteomes" id="UP001043456"/>
    </source>
</evidence>
<name>A0A9P3EYH5_9EURO</name>
<gene>
    <name evidence="1" type="ORF">Asppvi_009457</name>
</gene>
<evidence type="ECO:0000313" key="1">
    <source>
        <dbReference type="EMBL" id="GIJ90502.1"/>
    </source>
</evidence>
<comment type="caution">
    <text evidence="1">The sequence shown here is derived from an EMBL/GenBank/DDBJ whole genome shotgun (WGS) entry which is preliminary data.</text>
</comment>